<dbReference type="PROSITE" id="PS50909">
    <property type="entry name" value="GAT"/>
    <property type="match status" value="1"/>
</dbReference>
<evidence type="ECO:0000313" key="4">
    <source>
        <dbReference type="Proteomes" id="UP000250140"/>
    </source>
</evidence>
<dbReference type="OrthoDB" id="5393057at2759"/>
<dbReference type="GO" id="GO:0030479">
    <property type="term" value="C:actin cortical patch"/>
    <property type="evidence" value="ECO:0007669"/>
    <property type="project" value="TreeGrafter"/>
</dbReference>
<accession>A0A8E2F7Y7</accession>
<dbReference type="PANTHER" id="PTHR47789:SF2">
    <property type="entry name" value="VHS DOMAIN-CONTAINING PROTEIN"/>
    <property type="match status" value="1"/>
</dbReference>
<dbReference type="GO" id="GO:0035091">
    <property type="term" value="F:phosphatidylinositol binding"/>
    <property type="evidence" value="ECO:0007669"/>
    <property type="project" value="InterPro"/>
</dbReference>
<dbReference type="Proteomes" id="UP000250140">
    <property type="component" value="Unassembled WGS sequence"/>
</dbReference>
<dbReference type="GO" id="GO:0043130">
    <property type="term" value="F:ubiquitin binding"/>
    <property type="evidence" value="ECO:0007669"/>
    <property type="project" value="InterPro"/>
</dbReference>
<dbReference type="SUPFAM" id="SSF89009">
    <property type="entry name" value="GAT-like domain"/>
    <property type="match status" value="1"/>
</dbReference>
<keyword evidence="4" id="KW-1185">Reference proteome</keyword>
<feature type="domain" description="GAT" evidence="2">
    <location>
        <begin position="201"/>
        <end position="290"/>
    </location>
</feature>
<organism evidence="3 4">
    <name type="scientific">Glonium stellatum</name>
    <dbReference type="NCBI Taxonomy" id="574774"/>
    <lineage>
        <taxon>Eukaryota</taxon>
        <taxon>Fungi</taxon>
        <taxon>Dikarya</taxon>
        <taxon>Ascomycota</taxon>
        <taxon>Pezizomycotina</taxon>
        <taxon>Dothideomycetes</taxon>
        <taxon>Pleosporomycetidae</taxon>
        <taxon>Gloniales</taxon>
        <taxon>Gloniaceae</taxon>
        <taxon>Glonium</taxon>
    </lineage>
</organism>
<evidence type="ECO:0000256" key="1">
    <source>
        <dbReference type="SAM" id="MobiDB-lite"/>
    </source>
</evidence>
<proteinExistence type="predicted"/>
<name>A0A8E2F7Y7_9PEZI</name>
<dbReference type="PANTHER" id="PTHR47789">
    <property type="entry name" value="LAS SEVENTEEN-BINDING PROTEIN 5"/>
    <property type="match status" value="1"/>
</dbReference>
<dbReference type="AlphaFoldDB" id="A0A8E2F7Y7"/>
<evidence type="ECO:0000259" key="2">
    <source>
        <dbReference type="PROSITE" id="PS50909"/>
    </source>
</evidence>
<dbReference type="Pfam" id="PF03127">
    <property type="entry name" value="GAT"/>
    <property type="match status" value="1"/>
</dbReference>
<dbReference type="InterPro" id="IPR045007">
    <property type="entry name" value="LSB5"/>
</dbReference>
<dbReference type="InterPro" id="IPR038425">
    <property type="entry name" value="GAT_sf"/>
</dbReference>
<dbReference type="Gene3D" id="1.25.40.90">
    <property type="match status" value="1"/>
</dbReference>
<dbReference type="CDD" id="cd21383">
    <property type="entry name" value="GAT_GGA_Tom1-like"/>
    <property type="match status" value="1"/>
</dbReference>
<dbReference type="GO" id="GO:0006897">
    <property type="term" value="P:endocytosis"/>
    <property type="evidence" value="ECO:0007669"/>
    <property type="project" value="InterPro"/>
</dbReference>
<feature type="non-terminal residue" evidence="3">
    <location>
        <position position="1"/>
    </location>
</feature>
<sequence>AGQDDDIASDLDTPEANAARGVRLFCESAAANSGEEVLHLPTIVESAVASPGAAAAACGQIRKFLSKENYSRPHVQYNAIMLIRILTDNPGQSFTRNMDKGFTDTVKQLLRNGRDPSVNQILRETLDALERDKAYDTNLNVVFAMWRKEKGLMAQATGQPASQLGHRTMNAPPWNPNGPPLGVGGGESYGRSSSKPERGLPPPLELSGRIEEARTSAKLLLQLVQSTPPAELLGNELVKEFSERCVSAQRSIQGYINCDNPAPDDDTMLTLIETNEQLSLAASKHHRAVLQA</sequence>
<dbReference type="InterPro" id="IPR008942">
    <property type="entry name" value="ENTH_VHS"/>
</dbReference>
<dbReference type="Gene3D" id="1.20.58.160">
    <property type="match status" value="1"/>
</dbReference>
<dbReference type="InterPro" id="IPR004152">
    <property type="entry name" value="GAT_dom"/>
</dbReference>
<reference evidence="3 4" key="1">
    <citation type="journal article" date="2016" name="Nat. Commun.">
        <title>Ectomycorrhizal ecology is imprinted in the genome of the dominant symbiotic fungus Cenococcum geophilum.</title>
        <authorList>
            <consortium name="DOE Joint Genome Institute"/>
            <person name="Peter M."/>
            <person name="Kohler A."/>
            <person name="Ohm R.A."/>
            <person name="Kuo A."/>
            <person name="Krutzmann J."/>
            <person name="Morin E."/>
            <person name="Arend M."/>
            <person name="Barry K.W."/>
            <person name="Binder M."/>
            <person name="Choi C."/>
            <person name="Clum A."/>
            <person name="Copeland A."/>
            <person name="Grisel N."/>
            <person name="Haridas S."/>
            <person name="Kipfer T."/>
            <person name="LaButti K."/>
            <person name="Lindquist E."/>
            <person name="Lipzen A."/>
            <person name="Maire R."/>
            <person name="Meier B."/>
            <person name="Mihaltcheva S."/>
            <person name="Molinier V."/>
            <person name="Murat C."/>
            <person name="Poggeler S."/>
            <person name="Quandt C.A."/>
            <person name="Sperisen C."/>
            <person name="Tritt A."/>
            <person name="Tisserant E."/>
            <person name="Crous P.W."/>
            <person name="Henrissat B."/>
            <person name="Nehls U."/>
            <person name="Egli S."/>
            <person name="Spatafora J.W."/>
            <person name="Grigoriev I.V."/>
            <person name="Martin F.M."/>
        </authorList>
    </citation>
    <scope>NUCLEOTIDE SEQUENCE [LARGE SCALE GENOMIC DNA]</scope>
    <source>
        <strain evidence="3 4">CBS 207.34</strain>
    </source>
</reference>
<feature type="non-terminal residue" evidence="3">
    <location>
        <position position="292"/>
    </location>
</feature>
<evidence type="ECO:0000313" key="3">
    <source>
        <dbReference type="EMBL" id="OCL11985.1"/>
    </source>
</evidence>
<protein>
    <recommendedName>
        <fullName evidence="2">GAT domain-containing protein</fullName>
    </recommendedName>
</protein>
<dbReference type="EMBL" id="KV748949">
    <property type="protein sequence ID" value="OCL11985.1"/>
    <property type="molecule type" value="Genomic_DNA"/>
</dbReference>
<gene>
    <name evidence="3" type="ORF">AOQ84DRAFT_249291</name>
</gene>
<feature type="region of interest" description="Disordered" evidence="1">
    <location>
        <begin position="171"/>
        <end position="204"/>
    </location>
</feature>
<dbReference type="GO" id="GO:0051666">
    <property type="term" value="P:actin cortical patch localization"/>
    <property type="evidence" value="ECO:0007669"/>
    <property type="project" value="TreeGrafter"/>
</dbReference>
<dbReference type="SUPFAM" id="SSF48464">
    <property type="entry name" value="ENTH/VHS domain"/>
    <property type="match status" value="1"/>
</dbReference>
<dbReference type="GO" id="GO:0007015">
    <property type="term" value="P:actin filament organization"/>
    <property type="evidence" value="ECO:0007669"/>
    <property type="project" value="InterPro"/>
</dbReference>